<evidence type="ECO:0000256" key="1">
    <source>
        <dbReference type="SAM" id="Phobius"/>
    </source>
</evidence>
<dbReference type="Proteomes" id="UP000184047">
    <property type="component" value="Unassembled WGS sequence"/>
</dbReference>
<reference evidence="3" key="1">
    <citation type="submission" date="2016-11" db="EMBL/GenBank/DDBJ databases">
        <authorList>
            <person name="Varghese N."/>
            <person name="Submissions S."/>
        </authorList>
    </citation>
    <scope>NUCLEOTIDE SEQUENCE [LARGE SCALE GENOMIC DNA]</scope>
    <source>
        <strain evidence="3">DSM 19055</strain>
    </source>
</reference>
<evidence type="ECO:0000313" key="3">
    <source>
        <dbReference type="Proteomes" id="UP000184047"/>
    </source>
</evidence>
<evidence type="ECO:0000313" key="2">
    <source>
        <dbReference type="EMBL" id="SHH26772.1"/>
    </source>
</evidence>
<evidence type="ECO:0008006" key="4">
    <source>
        <dbReference type="Google" id="ProtNLM"/>
    </source>
</evidence>
<keyword evidence="1" id="KW-0472">Membrane</keyword>
<feature type="transmembrane region" description="Helical" evidence="1">
    <location>
        <begin position="85"/>
        <end position="110"/>
    </location>
</feature>
<feature type="transmembrane region" description="Helical" evidence="1">
    <location>
        <begin position="44"/>
        <end position="65"/>
    </location>
</feature>
<gene>
    <name evidence="2" type="ORF">SAMN05421866_2424</name>
</gene>
<dbReference type="STRING" id="421058.SAMN05421866_2424"/>
<dbReference type="EMBL" id="FQWT01000003">
    <property type="protein sequence ID" value="SHH26772.1"/>
    <property type="molecule type" value="Genomic_DNA"/>
</dbReference>
<organism evidence="2 3">
    <name type="scientific">Chryseobacterium oranimense</name>
    <dbReference type="NCBI Taxonomy" id="421058"/>
    <lineage>
        <taxon>Bacteria</taxon>
        <taxon>Pseudomonadati</taxon>
        <taxon>Bacteroidota</taxon>
        <taxon>Flavobacteriia</taxon>
        <taxon>Flavobacteriales</taxon>
        <taxon>Weeksellaceae</taxon>
        <taxon>Chryseobacterium group</taxon>
        <taxon>Chryseobacterium</taxon>
    </lineage>
</organism>
<feature type="transmembrane region" description="Helical" evidence="1">
    <location>
        <begin position="12"/>
        <end position="32"/>
    </location>
</feature>
<dbReference type="OrthoDB" id="329514at2"/>
<protein>
    <recommendedName>
        <fullName evidence="4">Cytochrome B</fullName>
    </recommendedName>
</protein>
<proteinExistence type="predicted"/>
<accession>A0A1M5RK75</accession>
<feature type="transmembrane region" description="Helical" evidence="1">
    <location>
        <begin position="122"/>
        <end position="142"/>
    </location>
</feature>
<dbReference type="RefSeq" id="WP_073063203.1">
    <property type="nucleotide sequence ID" value="NZ_FQWT01000003.1"/>
</dbReference>
<keyword evidence="1" id="KW-0812">Transmembrane</keyword>
<dbReference type="eggNOG" id="ENOG503196E">
    <property type="taxonomic scope" value="Bacteria"/>
</dbReference>
<sequence>MYQTLTFLHSLFRWIVLLSLIYSVWIAFRGYYLHKIFSGKDDLVRHWTATIAHIQLVVGIILYSKSPVVKYFWKNFNEAKGSLDILFFGVIHIALMLTAIVLITVGSALAKRKETDREKFRTMLIWYILALVVIFIAIPWPFSPFANRPFLR</sequence>
<name>A0A1M5RK75_9FLAO</name>
<dbReference type="AlphaFoldDB" id="A0A1M5RK75"/>
<keyword evidence="1" id="KW-1133">Transmembrane helix</keyword>
<keyword evidence="3" id="KW-1185">Reference proteome</keyword>